<proteinExistence type="predicted"/>
<gene>
    <name evidence="1" type="ORF">Acr_04g0004210</name>
</gene>
<dbReference type="AlphaFoldDB" id="A0A7J0EGS7"/>
<accession>A0A7J0EGS7</accession>
<comment type="caution">
    <text evidence="1">The sequence shown here is derived from an EMBL/GenBank/DDBJ whole genome shotgun (WGS) entry which is preliminary data.</text>
</comment>
<evidence type="ECO:0000313" key="2">
    <source>
        <dbReference type="Proteomes" id="UP000585474"/>
    </source>
</evidence>
<protein>
    <submittedName>
        <fullName evidence="1">Uncharacterized protein</fullName>
    </submittedName>
</protein>
<name>A0A7J0EGS7_9ERIC</name>
<dbReference type="EMBL" id="BJWL01000004">
    <property type="protein sequence ID" value="GFY85683.1"/>
    <property type="molecule type" value="Genomic_DNA"/>
</dbReference>
<keyword evidence="2" id="KW-1185">Reference proteome</keyword>
<sequence length="248" mass="26989">MSLSGFKVSGSSGLGTIVSGRSRETYCCVDFNDQFKCLSKDCEDAIRAINKRQASRKITDILVYKSFYQHRVPSRSPKEGGEWPQRSGRALEARFSTAELDKLTTVVDSTKDHDTNLALAQAIMLSKDVVDLMEKGSEEIQDLVAWDASYASATLAQNKAVAVGDQKDKALQDLTELQAVTFHPVYEWVFNREIDRPAEEGGEEAQANEATELEGEVAAKEAGEVVAEVGEAAAKVGEAAAQDPPNKL</sequence>
<organism evidence="1 2">
    <name type="scientific">Actinidia rufa</name>
    <dbReference type="NCBI Taxonomy" id="165716"/>
    <lineage>
        <taxon>Eukaryota</taxon>
        <taxon>Viridiplantae</taxon>
        <taxon>Streptophyta</taxon>
        <taxon>Embryophyta</taxon>
        <taxon>Tracheophyta</taxon>
        <taxon>Spermatophyta</taxon>
        <taxon>Magnoliopsida</taxon>
        <taxon>eudicotyledons</taxon>
        <taxon>Gunneridae</taxon>
        <taxon>Pentapetalae</taxon>
        <taxon>asterids</taxon>
        <taxon>Ericales</taxon>
        <taxon>Actinidiaceae</taxon>
        <taxon>Actinidia</taxon>
    </lineage>
</organism>
<dbReference type="Proteomes" id="UP000585474">
    <property type="component" value="Unassembled WGS sequence"/>
</dbReference>
<evidence type="ECO:0000313" key="1">
    <source>
        <dbReference type="EMBL" id="GFY85683.1"/>
    </source>
</evidence>
<reference evidence="1 2" key="1">
    <citation type="submission" date="2019-07" db="EMBL/GenBank/DDBJ databases">
        <title>De Novo Assembly of kiwifruit Actinidia rufa.</title>
        <authorList>
            <person name="Sugita-Konishi S."/>
            <person name="Sato K."/>
            <person name="Mori E."/>
            <person name="Abe Y."/>
            <person name="Kisaki G."/>
            <person name="Hamano K."/>
            <person name="Suezawa K."/>
            <person name="Otani M."/>
            <person name="Fukuda T."/>
            <person name="Manabe T."/>
            <person name="Gomi K."/>
            <person name="Tabuchi M."/>
            <person name="Akimitsu K."/>
            <person name="Kataoka I."/>
        </authorList>
    </citation>
    <scope>NUCLEOTIDE SEQUENCE [LARGE SCALE GENOMIC DNA]</scope>
    <source>
        <strain evidence="2">cv. Fuchu</strain>
    </source>
</reference>